<comment type="subcellular location">
    <subcellularLocation>
        <location evidence="1">Membrane</location>
    </subcellularLocation>
</comment>
<evidence type="ECO:0000256" key="8">
    <source>
        <dbReference type="ARBA" id="ARBA00023136"/>
    </source>
</evidence>
<dbReference type="SUPFAM" id="SSF47473">
    <property type="entry name" value="EF-hand"/>
    <property type="match status" value="1"/>
</dbReference>
<dbReference type="InterPro" id="IPR020860">
    <property type="entry name" value="MIRO_dom"/>
</dbReference>
<dbReference type="InterPro" id="IPR011992">
    <property type="entry name" value="EF-hand-dom_pair"/>
</dbReference>
<feature type="domain" description="EF-hand" evidence="9">
    <location>
        <begin position="48"/>
        <end position="83"/>
    </location>
</feature>
<dbReference type="Gene3D" id="3.40.50.300">
    <property type="entry name" value="P-loop containing nucleotide triphosphate hydrolases"/>
    <property type="match status" value="1"/>
</dbReference>
<dbReference type="InterPro" id="IPR027417">
    <property type="entry name" value="P-loop_NTPase"/>
</dbReference>
<evidence type="ECO:0000256" key="1">
    <source>
        <dbReference type="ARBA" id="ARBA00004370"/>
    </source>
</evidence>
<accession>A0A183INQ2</accession>
<dbReference type="PANTHER" id="PTHR46819:SF1">
    <property type="entry name" value="EF-HAND CALCIUM-BINDING DOMAIN-CONTAINING PROTEIN 7"/>
    <property type="match status" value="1"/>
</dbReference>
<dbReference type="GO" id="GO:0005525">
    <property type="term" value="F:GTP binding"/>
    <property type="evidence" value="ECO:0007669"/>
    <property type="project" value="UniProtKB-KW"/>
</dbReference>
<feature type="domain" description="Miro" evidence="10">
    <location>
        <begin position="158"/>
        <end position="335"/>
    </location>
</feature>
<dbReference type="Gene3D" id="1.10.238.10">
    <property type="entry name" value="EF-hand"/>
    <property type="match status" value="1"/>
</dbReference>
<evidence type="ECO:0000256" key="7">
    <source>
        <dbReference type="ARBA" id="ARBA00023134"/>
    </source>
</evidence>
<evidence type="ECO:0000256" key="3">
    <source>
        <dbReference type="ARBA" id="ARBA00022737"/>
    </source>
</evidence>
<sequence>LFIQRGKHETTWTVLRNFGYDNALNLCTEYLYPRLNVPQGCSAELNSNGIMFLTALFQKYDEDKDGCLSPVEVHNLFSVCPLLTWPAETYRMVETNEKGWITYQGFLSCWMLTTLLDYNQMFEYLAYFGYNDAVHNQTSAVTVTRDKRTDWQKKFTERNVFRCQVIGSKDAGKTSLLQGFIGNDVQRMTAVEKAALPRFTANSLNVCGQEKYLVMHEIDVLAPEETLCTYELQCDVVCLVYDVSNPHSFEYFATIYKARSGFNFSVSLAKNYFHRTRIPCLVVGTKCDCREVLQQFECQPYEFCKKNHLPPPVKYSATMTRSSNVFVKIATLANYPHIKHIYYLHDSSTWLKFSVAAAAAAFAGFIILRHI</sequence>
<protein>
    <submittedName>
        <fullName evidence="11">Ras homolog family member T1</fullName>
    </submittedName>
</protein>
<keyword evidence="3" id="KW-0677">Repeat</keyword>
<dbReference type="GO" id="GO:0003924">
    <property type="term" value="F:GTPase activity"/>
    <property type="evidence" value="ECO:0007669"/>
    <property type="project" value="InterPro"/>
</dbReference>
<dbReference type="PROSITE" id="PS51423">
    <property type="entry name" value="MIRO"/>
    <property type="match status" value="1"/>
</dbReference>
<evidence type="ECO:0000256" key="6">
    <source>
        <dbReference type="ARBA" id="ARBA00022837"/>
    </source>
</evidence>
<evidence type="ECO:0000259" key="9">
    <source>
        <dbReference type="PROSITE" id="PS50222"/>
    </source>
</evidence>
<proteinExistence type="predicted"/>
<dbReference type="GO" id="GO:0005509">
    <property type="term" value="F:calcium ion binding"/>
    <property type="evidence" value="ECO:0007669"/>
    <property type="project" value="InterPro"/>
</dbReference>
<dbReference type="InterPro" id="IPR013566">
    <property type="entry name" value="EF_hand_assoc_1"/>
</dbReference>
<evidence type="ECO:0000313" key="11">
    <source>
        <dbReference type="WBParaSite" id="SBAD_0000546401-mRNA-1"/>
    </source>
</evidence>
<dbReference type="PROSITE" id="PS50222">
    <property type="entry name" value="EF_HAND_2"/>
    <property type="match status" value="1"/>
</dbReference>
<dbReference type="PROSITE" id="PS00018">
    <property type="entry name" value="EF_HAND_1"/>
    <property type="match status" value="1"/>
</dbReference>
<name>A0A183INQ2_9BILA</name>
<keyword evidence="6" id="KW-0106">Calcium</keyword>
<keyword evidence="5" id="KW-0378">Hydrolase</keyword>
<dbReference type="InterPro" id="IPR018247">
    <property type="entry name" value="EF_Hand_1_Ca_BS"/>
</dbReference>
<dbReference type="PANTHER" id="PTHR46819">
    <property type="entry name" value="EF-HAND CALCIUM-BINDING DOMAIN-CONTAINING PROTEIN 7"/>
    <property type="match status" value="1"/>
</dbReference>
<dbReference type="InterPro" id="IPR052266">
    <property type="entry name" value="Miro-EF-hand_domain"/>
</dbReference>
<dbReference type="Pfam" id="PF08356">
    <property type="entry name" value="EF_assoc_2"/>
    <property type="match status" value="1"/>
</dbReference>
<evidence type="ECO:0000259" key="10">
    <source>
        <dbReference type="PROSITE" id="PS51423"/>
    </source>
</evidence>
<keyword evidence="7" id="KW-0342">GTP-binding</keyword>
<keyword evidence="8" id="KW-0472">Membrane</keyword>
<keyword evidence="2" id="KW-0479">Metal-binding</keyword>
<evidence type="ECO:0000256" key="2">
    <source>
        <dbReference type="ARBA" id="ARBA00022723"/>
    </source>
</evidence>
<keyword evidence="4" id="KW-0547">Nucleotide-binding</keyword>
<reference evidence="11" key="1">
    <citation type="submission" date="2016-06" db="UniProtKB">
        <authorList>
            <consortium name="WormBaseParasite"/>
        </authorList>
    </citation>
    <scope>IDENTIFICATION</scope>
</reference>
<dbReference type="InterPro" id="IPR002048">
    <property type="entry name" value="EF_hand_dom"/>
</dbReference>
<evidence type="ECO:0000256" key="5">
    <source>
        <dbReference type="ARBA" id="ARBA00022801"/>
    </source>
</evidence>
<dbReference type="Pfam" id="PF08355">
    <property type="entry name" value="EF_assoc_1"/>
    <property type="match status" value="1"/>
</dbReference>
<organism evidence="11">
    <name type="scientific">Soboliphyme baturini</name>
    <dbReference type="NCBI Taxonomy" id="241478"/>
    <lineage>
        <taxon>Eukaryota</taxon>
        <taxon>Metazoa</taxon>
        <taxon>Ecdysozoa</taxon>
        <taxon>Nematoda</taxon>
        <taxon>Enoplea</taxon>
        <taxon>Dorylaimia</taxon>
        <taxon>Dioctophymatida</taxon>
        <taxon>Dioctophymatoidea</taxon>
        <taxon>Soboliphymatidae</taxon>
        <taxon>Soboliphyme</taxon>
    </lineage>
</organism>
<evidence type="ECO:0000256" key="4">
    <source>
        <dbReference type="ARBA" id="ARBA00022741"/>
    </source>
</evidence>
<dbReference type="InterPro" id="IPR013567">
    <property type="entry name" value="EF_hand_assoc_2"/>
</dbReference>
<dbReference type="AlphaFoldDB" id="A0A183INQ2"/>
<dbReference type="GO" id="GO:0016020">
    <property type="term" value="C:membrane"/>
    <property type="evidence" value="ECO:0007669"/>
    <property type="project" value="UniProtKB-SubCell"/>
</dbReference>
<dbReference type="WBParaSite" id="SBAD_0000546401-mRNA-1">
    <property type="protein sequence ID" value="SBAD_0000546401-mRNA-1"/>
    <property type="gene ID" value="SBAD_0000546401"/>
</dbReference>
<dbReference type="SUPFAM" id="SSF52540">
    <property type="entry name" value="P-loop containing nucleoside triphosphate hydrolases"/>
    <property type="match status" value="1"/>
</dbReference>